<keyword evidence="3" id="KW-1185">Reference proteome</keyword>
<evidence type="ECO:0000313" key="2">
    <source>
        <dbReference type="EMBL" id="APZ91528.1"/>
    </source>
</evidence>
<dbReference type="EMBL" id="CP017641">
    <property type="protein sequence ID" value="APZ91528.1"/>
    <property type="molecule type" value="Genomic_DNA"/>
</dbReference>
<protein>
    <submittedName>
        <fullName evidence="2">Uncharacterized protein</fullName>
    </submittedName>
</protein>
<evidence type="ECO:0000313" key="3">
    <source>
        <dbReference type="Proteomes" id="UP000187735"/>
    </source>
</evidence>
<dbReference type="Proteomes" id="UP000187735">
    <property type="component" value="Chromosome"/>
</dbReference>
<name>A0A1P8WBT1_9PLAN</name>
<proteinExistence type="predicted"/>
<sequence>MDCPVVVECEYLAIPGDRERAINEENLPGARSSAPRFAPSEAETPRRAMAWDAGERIGVRGRETPAQRDPCTARRVQEGHVALPPLG</sequence>
<gene>
    <name evidence="2" type="ORF">Fuma_01116</name>
</gene>
<organism evidence="2 3">
    <name type="scientific">Fuerstiella marisgermanici</name>
    <dbReference type="NCBI Taxonomy" id="1891926"/>
    <lineage>
        <taxon>Bacteria</taxon>
        <taxon>Pseudomonadati</taxon>
        <taxon>Planctomycetota</taxon>
        <taxon>Planctomycetia</taxon>
        <taxon>Planctomycetales</taxon>
        <taxon>Planctomycetaceae</taxon>
        <taxon>Fuerstiella</taxon>
    </lineage>
</organism>
<dbReference type="AlphaFoldDB" id="A0A1P8WBT1"/>
<dbReference type="STRING" id="1891926.Fuma_01116"/>
<evidence type="ECO:0000256" key="1">
    <source>
        <dbReference type="SAM" id="MobiDB-lite"/>
    </source>
</evidence>
<accession>A0A1P8WBT1</accession>
<reference evidence="2 3" key="1">
    <citation type="journal article" date="2016" name="Front. Microbiol.">
        <title>Fuerstia marisgermanicae gen. nov., sp. nov., an Unusual Member of the Phylum Planctomycetes from the German Wadden Sea.</title>
        <authorList>
            <person name="Kohn T."/>
            <person name="Heuer A."/>
            <person name="Jogler M."/>
            <person name="Vollmers J."/>
            <person name="Boedeker C."/>
            <person name="Bunk B."/>
            <person name="Rast P."/>
            <person name="Borchert D."/>
            <person name="Glockner I."/>
            <person name="Freese H.M."/>
            <person name="Klenk H.P."/>
            <person name="Overmann J."/>
            <person name="Kaster A.K."/>
            <person name="Rohde M."/>
            <person name="Wiegand S."/>
            <person name="Jogler C."/>
        </authorList>
    </citation>
    <scope>NUCLEOTIDE SEQUENCE [LARGE SCALE GENOMIC DNA]</scope>
    <source>
        <strain evidence="2 3">NH11</strain>
    </source>
</reference>
<dbReference type="KEGG" id="fmr:Fuma_01116"/>
<feature type="region of interest" description="Disordered" evidence="1">
    <location>
        <begin position="25"/>
        <end position="47"/>
    </location>
</feature>